<evidence type="ECO:0000313" key="2">
    <source>
        <dbReference type="EMBL" id="ESZ91730.1"/>
    </source>
</evidence>
<name>W9CB00_SCLBF</name>
<sequence>MFIHSSLLFLLSVLSVTTLAHPSSSPQITPTPITSQTLAHRTESNTAVTVSTKPIAYPSFCCAYNSLKSPDSATVTNYTLNFPGFGNTDASAAHTGTYPNSNALCAPGLDDAINAAFKNEADYTMTITCLPSYGGKNDTYVYLTMVVPTQDQGMPLLEVVRNWAPSWASPKWDDLRTLVPADATCAESASLCQPQQMPLGYCSSNC</sequence>
<dbReference type="HOGENOM" id="CLU_1239959_0_0_1"/>
<evidence type="ECO:0000256" key="1">
    <source>
        <dbReference type="SAM" id="SignalP"/>
    </source>
</evidence>
<keyword evidence="3" id="KW-1185">Reference proteome</keyword>
<dbReference type="Proteomes" id="UP000019487">
    <property type="component" value="Unassembled WGS sequence"/>
</dbReference>
<feature type="signal peptide" evidence="1">
    <location>
        <begin position="1"/>
        <end position="20"/>
    </location>
</feature>
<evidence type="ECO:0000313" key="3">
    <source>
        <dbReference type="Proteomes" id="UP000019487"/>
    </source>
</evidence>
<protein>
    <submittedName>
        <fullName evidence="2">Uncharacterized protein</fullName>
    </submittedName>
</protein>
<dbReference type="EMBL" id="AYSA01000462">
    <property type="protein sequence ID" value="ESZ91730.1"/>
    <property type="molecule type" value="Genomic_DNA"/>
</dbReference>
<organism evidence="2 3">
    <name type="scientific">Sclerotinia borealis (strain F-4128)</name>
    <dbReference type="NCBI Taxonomy" id="1432307"/>
    <lineage>
        <taxon>Eukaryota</taxon>
        <taxon>Fungi</taxon>
        <taxon>Dikarya</taxon>
        <taxon>Ascomycota</taxon>
        <taxon>Pezizomycotina</taxon>
        <taxon>Leotiomycetes</taxon>
        <taxon>Helotiales</taxon>
        <taxon>Sclerotiniaceae</taxon>
        <taxon>Sclerotinia</taxon>
    </lineage>
</organism>
<dbReference type="OrthoDB" id="3537396at2759"/>
<accession>W9CB00</accession>
<proteinExistence type="predicted"/>
<gene>
    <name evidence="2" type="ORF">SBOR_7881</name>
</gene>
<comment type="caution">
    <text evidence="2">The sequence shown here is derived from an EMBL/GenBank/DDBJ whole genome shotgun (WGS) entry which is preliminary data.</text>
</comment>
<feature type="chain" id="PRO_5004918920" evidence="1">
    <location>
        <begin position="21"/>
        <end position="206"/>
    </location>
</feature>
<dbReference type="AlphaFoldDB" id="W9CB00"/>
<reference evidence="2 3" key="1">
    <citation type="journal article" date="2014" name="Genome Announc.">
        <title>Draft genome sequence of Sclerotinia borealis, a psychrophilic plant pathogenic fungus.</title>
        <authorList>
            <person name="Mardanov A.V."/>
            <person name="Beletsky A.V."/>
            <person name="Kadnikov V.V."/>
            <person name="Ignatov A.N."/>
            <person name="Ravin N.V."/>
        </authorList>
    </citation>
    <scope>NUCLEOTIDE SEQUENCE [LARGE SCALE GENOMIC DNA]</scope>
    <source>
        <strain evidence="3">F-4157</strain>
    </source>
</reference>
<keyword evidence="1" id="KW-0732">Signal</keyword>